<dbReference type="Gene3D" id="3.50.50.60">
    <property type="entry name" value="FAD/NAD(P)-binding domain"/>
    <property type="match status" value="1"/>
</dbReference>
<dbReference type="InterPro" id="IPR003953">
    <property type="entry name" value="FAD-dep_OxRdtase_2_FAD-bd"/>
</dbReference>
<comment type="caution">
    <text evidence="6">The sequence shown here is derived from an EMBL/GenBank/DDBJ whole genome shotgun (WGS) entry which is preliminary data.</text>
</comment>
<sequence>MSPDFDIVVIGGGGAGLVSAISAAQSGESVLLLEKTSDIGGHTANTQGMFPASYTRFQKALGILDSPEKMTIDILNENGNSVPYEVVNNLSLNSRYVAEWLVDFCGQVLEVATDFKYQGYSNYRIHSPPSRTGREIIITLIRKAESMRNIEIIKEHGVSKLIHNGMGIVSGLEISGSGENITTGATIITT</sequence>
<dbReference type="InterPro" id="IPR050315">
    <property type="entry name" value="FAD-oxidoreductase_2"/>
</dbReference>
<dbReference type="InterPro" id="IPR036188">
    <property type="entry name" value="FAD/NAD-bd_sf"/>
</dbReference>
<dbReference type="AlphaFoldDB" id="A0A0N8PNZ9"/>
<dbReference type="GO" id="GO:0016491">
    <property type="term" value="F:oxidoreductase activity"/>
    <property type="evidence" value="ECO:0007669"/>
    <property type="project" value="UniProtKB-KW"/>
</dbReference>
<feature type="non-terminal residue" evidence="6">
    <location>
        <position position="190"/>
    </location>
</feature>
<reference evidence="6 7" key="1">
    <citation type="submission" date="2015-09" db="EMBL/GenBank/DDBJ databases">
        <title>Draft genome sequence of Acidiplasma aeolicum DSM 18409.</title>
        <authorList>
            <person name="Hemp J."/>
        </authorList>
    </citation>
    <scope>NUCLEOTIDE SEQUENCE [LARGE SCALE GENOMIC DNA]</scope>
    <source>
        <strain evidence="6 7">V</strain>
    </source>
</reference>
<keyword evidence="2" id="KW-0285">Flavoprotein</keyword>
<dbReference type="PANTHER" id="PTHR43400">
    <property type="entry name" value="FUMARATE REDUCTASE"/>
    <property type="match status" value="1"/>
</dbReference>
<organism evidence="6 7">
    <name type="scientific">Acidiplasma aeolicum</name>
    <dbReference type="NCBI Taxonomy" id="507754"/>
    <lineage>
        <taxon>Archaea</taxon>
        <taxon>Methanobacteriati</taxon>
        <taxon>Thermoplasmatota</taxon>
        <taxon>Thermoplasmata</taxon>
        <taxon>Thermoplasmatales</taxon>
        <taxon>Ferroplasmaceae</taxon>
        <taxon>Acidiplasma</taxon>
    </lineage>
</organism>
<evidence type="ECO:0000259" key="5">
    <source>
        <dbReference type="Pfam" id="PF00890"/>
    </source>
</evidence>
<keyword evidence="4" id="KW-0560">Oxidoreductase</keyword>
<dbReference type="EMBL" id="LJCQ01000457">
    <property type="protein sequence ID" value="KPV42933.1"/>
    <property type="molecule type" value="Genomic_DNA"/>
</dbReference>
<keyword evidence="3" id="KW-0274">FAD</keyword>
<feature type="domain" description="FAD-dependent oxidoreductase 2 FAD-binding" evidence="5">
    <location>
        <begin position="6"/>
        <end position="180"/>
    </location>
</feature>
<evidence type="ECO:0000256" key="3">
    <source>
        <dbReference type="ARBA" id="ARBA00022827"/>
    </source>
</evidence>
<proteinExistence type="predicted"/>
<dbReference type="SUPFAM" id="SSF51905">
    <property type="entry name" value="FAD/NAD(P)-binding domain"/>
    <property type="match status" value="1"/>
</dbReference>
<dbReference type="Proteomes" id="UP000050515">
    <property type="component" value="Unassembled WGS sequence"/>
</dbReference>
<accession>A0A0N8PNZ9</accession>
<dbReference type="RefSeq" id="WP_157438802.1">
    <property type="nucleotide sequence ID" value="NZ_LJCQ01000457.1"/>
</dbReference>
<evidence type="ECO:0000256" key="4">
    <source>
        <dbReference type="ARBA" id="ARBA00023002"/>
    </source>
</evidence>
<gene>
    <name evidence="6" type="ORF">SE19_09125</name>
</gene>
<dbReference type="PANTHER" id="PTHR43400:SF7">
    <property type="entry name" value="FAD-DEPENDENT OXIDOREDUCTASE 2 FAD BINDING DOMAIN-CONTAINING PROTEIN"/>
    <property type="match status" value="1"/>
</dbReference>
<evidence type="ECO:0000313" key="6">
    <source>
        <dbReference type="EMBL" id="KPV42933.1"/>
    </source>
</evidence>
<evidence type="ECO:0000256" key="2">
    <source>
        <dbReference type="ARBA" id="ARBA00022630"/>
    </source>
</evidence>
<dbReference type="Pfam" id="PF00890">
    <property type="entry name" value="FAD_binding_2"/>
    <property type="match status" value="1"/>
</dbReference>
<comment type="cofactor">
    <cofactor evidence="1">
        <name>FAD</name>
        <dbReference type="ChEBI" id="CHEBI:57692"/>
    </cofactor>
</comment>
<evidence type="ECO:0000256" key="1">
    <source>
        <dbReference type="ARBA" id="ARBA00001974"/>
    </source>
</evidence>
<protein>
    <recommendedName>
        <fullName evidence="5">FAD-dependent oxidoreductase 2 FAD-binding domain-containing protein</fullName>
    </recommendedName>
</protein>
<evidence type="ECO:0000313" key="7">
    <source>
        <dbReference type="Proteomes" id="UP000050515"/>
    </source>
</evidence>
<name>A0A0N8PNZ9_9ARCH</name>